<evidence type="ECO:0000313" key="1">
    <source>
        <dbReference type="EMBL" id="GGK92906.1"/>
    </source>
</evidence>
<gene>
    <name evidence="1" type="ORF">GCM10010844_09250</name>
</gene>
<evidence type="ECO:0000313" key="2">
    <source>
        <dbReference type="Proteomes" id="UP000604341"/>
    </source>
</evidence>
<keyword evidence="2" id="KW-1185">Reference proteome</keyword>
<sequence>MAHLFSQAPGGRAGHDAGVNGRAEALLDDLGVPDGHPLRPLLLGQLRGSRPLAAFLAAHAAKVRRKLRVPDPEALADVGAELAVAAWLLRERRWTLTFEPLAASGGRSPDFRVAALDGSGAWFVEVTRLRDPAAHLPLRLARVLAGKAGQGPPGAVTVLAVLLPVAEPGAPLLAEALGLLARASQASEGGPAGVDGRRFARERARLSGVLLSSVQSGEFAGQLYPLSGARHPVPDGVARRLRALG</sequence>
<reference evidence="2" key="1">
    <citation type="journal article" date="2019" name="Int. J. Syst. Evol. Microbiol.">
        <title>The Global Catalogue of Microorganisms (GCM) 10K type strain sequencing project: providing services to taxonomists for standard genome sequencing and annotation.</title>
        <authorList>
            <consortium name="The Broad Institute Genomics Platform"/>
            <consortium name="The Broad Institute Genome Sequencing Center for Infectious Disease"/>
            <person name="Wu L."/>
            <person name="Ma J."/>
        </authorList>
    </citation>
    <scope>NUCLEOTIDE SEQUENCE [LARGE SCALE GENOMIC DNA]</scope>
    <source>
        <strain evidence="2">JCM 19173</strain>
    </source>
</reference>
<organism evidence="1 2">
    <name type="scientific">Deinococcus radiotolerans</name>
    <dbReference type="NCBI Taxonomy" id="1309407"/>
    <lineage>
        <taxon>Bacteria</taxon>
        <taxon>Thermotogati</taxon>
        <taxon>Deinococcota</taxon>
        <taxon>Deinococci</taxon>
        <taxon>Deinococcales</taxon>
        <taxon>Deinococcaceae</taxon>
        <taxon>Deinococcus</taxon>
    </lineage>
</organism>
<protein>
    <submittedName>
        <fullName evidence="1">Uncharacterized protein</fullName>
    </submittedName>
</protein>
<dbReference type="Proteomes" id="UP000604341">
    <property type="component" value="Unassembled WGS sequence"/>
</dbReference>
<proteinExistence type="predicted"/>
<dbReference type="EMBL" id="BMPE01000001">
    <property type="protein sequence ID" value="GGK92906.1"/>
    <property type="molecule type" value="Genomic_DNA"/>
</dbReference>
<comment type="caution">
    <text evidence="1">The sequence shown here is derived from an EMBL/GenBank/DDBJ whole genome shotgun (WGS) entry which is preliminary data.</text>
</comment>
<name>A0ABQ2FFD0_9DEIO</name>
<accession>A0ABQ2FFD0</accession>